<reference evidence="1" key="1">
    <citation type="submission" date="2015-04" db="EMBL/GenBank/DDBJ databases">
        <authorList>
            <person name="Syromyatnikov M.Y."/>
            <person name="Popov V.N."/>
        </authorList>
    </citation>
    <scope>NUCLEOTIDE SEQUENCE</scope>
    <source>
        <strain evidence="1">MO-1</strain>
    </source>
</reference>
<sequence>MNSSSSIQNNQGVIYCATGEAFIKETLISVDSLKQKSPQLPITLFTDQAEFTHPLIDEVVWIENPTNSFLDRFKAFAQSPYQKTLYLDSDTLILQPLDELFVLLDRAELAAAHAPLRVSHNTQLTHEEIPCSFSQFNCGVLAYKKSPQMTKLFEDWQQRFIHHRSLDCDSCDQPSFREALWFSKFLYHVLPPEYNFRLLFYTLKGIRSKISIVHSHIFSQMSEADIESFKDLLDERASLVWDPYRENITTNQYTSKKWR</sequence>
<organism evidence="1">
    <name type="scientific">Magnetococcus massalia (strain MO-1)</name>
    <dbReference type="NCBI Taxonomy" id="451514"/>
    <lineage>
        <taxon>Bacteria</taxon>
        <taxon>Pseudomonadati</taxon>
        <taxon>Pseudomonadota</taxon>
        <taxon>Magnetococcia</taxon>
        <taxon>Magnetococcales</taxon>
        <taxon>Magnetococcaceae</taxon>
        <taxon>Magnetococcus</taxon>
    </lineage>
</organism>
<gene>
    <name evidence="1" type="ORF">MAGMO_1101</name>
</gene>
<dbReference type="InterPro" id="IPR029044">
    <property type="entry name" value="Nucleotide-diphossugar_trans"/>
</dbReference>
<name>A0A1S7LED6_MAGMO</name>
<accession>A0A1S7LED6</accession>
<evidence type="ECO:0000313" key="1">
    <source>
        <dbReference type="EMBL" id="CRH05295.1"/>
    </source>
</evidence>
<proteinExistence type="predicted"/>
<evidence type="ECO:0008006" key="2">
    <source>
        <dbReference type="Google" id="ProtNLM"/>
    </source>
</evidence>
<dbReference type="Gene3D" id="3.90.550.10">
    <property type="entry name" value="Spore Coat Polysaccharide Biosynthesis Protein SpsA, Chain A"/>
    <property type="match status" value="1"/>
</dbReference>
<protein>
    <recommendedName>
        <fullName evidence="2">Nucleotide-diphospho-sugar transferase domain-containing protein</fullName>
    </recommendedName>
</protein>
<dbReference type="AlphaFoldDB" id="A0A1S7LED6"/>
<dbReference type="EMBL" id="LO017727">
    <property type="protein sequence ID" value="CRH05295.1"/>
    <property type="molecule type" value="Genomic_DNA"/>
</dbReference>
<dbReference type="SUPFAM" id="SSF53448">
    <property type="entry name" value="Nucleotide-diphospho-sugar transferases"/>
    <property type="match status" value="1"/>
</dbReference>